<keyword evidence="2" id="KW-0812">Transmembrane</keyword>
<evidence type="ECO:0000313" key="3">
    <source>
        <dbReference type="EMBL" id="KAJ1196341.1"/>
    </source>
</evidence>
<evidence type="ECO:0000256" key="1">
    <source>
        <dbReference type="SAM" id="MobiDB-lite"/>
    </source>
</evidence>
<keyword evidence="2" id="KW-0472">Membrane</keyword>
<dbReference type="AlphaFoldDB" id="A0AAV7V676"/>
<proteinExistence type="predicted"/>
<feature type="region of interest" description="Disordered" evidence="1">
    <location>
        <begin position="240"/>
        <end position="314"/>
    </location>
</feature>
<evidence type="ECO:0000256" key="2">
    <source>
        <dbReference type="SAM" id="Phobius"/>
    </source>
</evidence>
<sequence length="314" mass="33846">MGEPTGDPGVAVMMGPTLTTQQRGPLQSDLPAALGEQCMASPRLLRVSTARFTLCPLRRMDPAEGQRRFPDSSDEDDDGDVANLANLYTAIKGFIVGQYSDSEDEGADPDVGDRGDSVSLEMCRWKKRAFIFGVCLMFQVSISFLLLRLMYNSYILRAQQEAALRGEACADCGPVVSAASFLARPLAPSMRTCCLQPGAWLLSFLLPSGPSASVSQLTATGAYGGAPQNLSEESFVYLKDSPGGEEKLLPGPEDPLHSGQTREEEPSWGESPTDPIQEEPTCETGEELSRSESGPDQEESHPTGKPFPPLHTQQ</sequence>
<keyword evidence="2" id="KW-1133">Transmembrane helix</keyword>
<feature type="compositionally biased region" description="Pro residues" evidence="1">
    <location>
        <begin position="305"/>
        <end position="314"/>
    </location>
</feature>
<gene>
    <name evidence="3" type="ORF">NDU88_000212</name>
</gene>
<reference evidence="3" key="1">
    <citation type="journal article" date="2022" name="bioRxiv">
        <title>Sequencing and chromosome-scale assembly of the giantPleurodeles waltlgenome.</title>
        <authorList>
            <person name="Brown T."/>
            <person name="Elewa A."/>
            <person name="Iarovenko S."/>
            <person name="Subramanian E."/>
            <person name="Araus A.J."/>
            <person name="Petzold A."/>
            <person name="Susuki M."/>
            <person name="Suzuki K.-i.T."/>
            <person name="Hayashi T."/>
            <person name="Toyoda A."/>
            <person name="Oliveira C."/>
            <person name="Osipova E."/>
            <person name="Leigh N.D."/>
            <person name="Simon A."/>
            <person name="Yun M.H."/>
        </authorList>
    </citation>
    <scope>NUCLEOTIDE SEQUENCE</scope>
    <source>
        <strain evidence="3">20211129_DDA</strain>
        <tissue evidence="3">Liver</tissue>
    </source>
</reference>
<feature type="transmembrane region" description="Helical" evidence="2">
    <location>
        <begin position="129"/>
        <end position="151"/>
    </location>
</feature>
<dbReference type="EMBL" id="JANPWB010000003">
    <property type="protein sequence ID" value="KAJ1196341.1"/>
    <property type="molecule type" value="Genomic_DNA"/>
</dbReference>
<evidence type="ECO:0000313" key="4">
    <source>
        <dbReference type="Proteomes" id="UP001066276"/>
    </source>
</evidence>
<accession>A0AAV7V676</accession>
<name>A0AAV7V676_PLEWA</name>
<organism evidence="3 4">
    <name type="scientific">Pleurodeles waltl</name>
    <name type="common">Iberian ribbed newt</name>
    <dbReference type="NCBI Taxonomy" id="8319"/>
    <lineage>
        <taxon>Eukaryota</taxon>
        <taxon>Metazoa</taxon>
        <taxon>Chordata</taxon>
        <taxon>Craniata</taxon>
        <taxon>Vertebrata</taxon>
        <taxon>Euteleostomi</taxon>
        <taxon>Amphibia</taxon>
        <taxon>Batrachia</taxon>
        <taxon>Caudata</taxon>
        <taxon>Salamandroidea</taxon>
        <taxon>Salamandridae</taxon>
        <taxon>Pleurodelinae</taxon>
        <taxon>Pleurodeles</taxon>
    </lineage>
</organism>
<feature type="compositionally biased region" description="Basic and acidic residues" evidence="1">
    <location>
        <begin position="242"/>
        <end position="265"/>
    </location>
</feature>
<comment type="caution">
    <text evidence="3">The sequence shown here is derived from an EMBL/GenBank/DDBJ whole genome shotgun (WGS) entry which is preliminary data.</text>
</comment>
<protein>
    <submittedName>
        <fullName evidence="3">Uncharacterized protein</fullName>
    </submittedName>
</protein>
<keyword evidence="4" id="KW-1185">Reference proteome</keyword>
<feature type="compositionally biased region" description="Acidic residues" evidence="1">
    <location>
        <begin position="276"/>
        <end position="286"/>
    </location>
</feature>
<dbReference type="Proteomes" id="UP001066276">
    <property type="component" value="Chromosome 2_1"/>
</dbReference>